<name>A0A165IMI0_9APHY</name>
<evidence type="ECO:0000313" key="2">
    <source>
        <dbReference type="Proteomes" id="UP000076871"/>
    </source>
</evidence>
<dbReference type="InParanoid" id="A0A165IMI0"/>
<gene>
    <name evidence="1" type="ORF">LAESUDRAFT_710302</name>
</gene>
<dbReference type="Proteomes" id="UP000076871">
    <property type="component" value="Unassembled WGS sequence"/>
</dbReference>
<proteinExistence type="predicted"/>
<dbReference type="GeneID" id="63823783"/>
<accession>A0A165IMI0</accession>
<keyword evidence="2" id="KW-1185">Reference proteome</keyword>
<protein>
    <submittedName>
        <fullName evidence="1">Uncharacterized protein</fullName>
    </submittedName>
</protein>
<dbReference type="RefSeq" id="XP_040770795.1">
    <property type="nucleotide sequence ID" value="XM_040906754.1"/>
</dbReference>
<sequence length="241" mass="27251">MTKSHNLKRCLKASGNLNLHDSVTTSRNLQRTTTQCRRHRMTASDWLLLFHREPARCNFSLNMIPLRIVHPVSAFEKSNRTTERAKSFRRQVNLVPACAHVINATPRCYIHEAPTGRNTTCIMRQLHIRGPYANIVHAIDAFCQYTLKKKGAKQLDIAPAHIPIKLVLAPSVATMREFSACNYIVGYVPGVKDDTAFVYRTDSEELAEHEFCAVKLFESVTFSEPNSNRDSLSVENSLKPA</sequence>
<dbReference type="AlphaFoldDB" id="A0A165IMI0"/>
<dbReference type="EMBL" id="KV427605">
    <property type="protein sequence ID" value="KZT13285.1"/>
    <property type="molecule type" value="Genomic_DNA"/>
</dbReference>
<organism evidence="1 2">
    <name type="scientific">Laetiporus sulphureus 93-53</name>
    <dbReference type="NCBI Taxonomy" id="1314785"/>
    <lineage>
        <taxon>Eukaryota</taxon>
        <taxon>Fungi</taxon>
        <taxon>Dikarya</taxon>
        <taxon>Basidiomycota</taxon>
        <taxon>Agaricomycotina</taxon>
        <taxon>Agaricomycetes</taxon>
        <taxon>Polyporales</taxon>
        <taxon>Laetiporus</taxon>
    </lineage>
</organism>
<reference evidence="1 2" key="1">
    <citation type="journal article" date="2016" name="Mol. Biol. Evol.">
        <title>Comparative Genomics of Early-Diverging Mushroom-Forming Fungi Provides Insights into the Origins of Lignocellulose Decay Capabilities.</title>
        <authorList>
            <person name="Nagy L.G."/>
            <person name="Riley R."/>
            <person name="Tritt A."/>
            <person name="Adam C."/>
            <person name="Daum C."/>
            <person name="Floudas D."/>
            <person name="Sun H."/>
            <person name="Yadav J.S."/>
            <person name="Pangilinan J."/>
            <person name="Larsson K.H."/>
            <person name="Matsuura K."/>
            <person name="Barry K."/>
            <person name="Labutti K."/>
            <person name="Kuo R."/>
            <person name="Ohm R.A."/>
            <person name="Bhattacharya S.S."/>
            <person name="Shirouzu T."/>
            <person name="Yoshinaga Y."/>
            <person name="Martin F.M."/>
            <person name="Grigoriev I.V."/>
            <person name="Hibbett D.S."/>
        </authorList>
    </citation>
    <scope>NUCLEOTIDE SEQUENCE [LARGE SCALE GENOMIC DNA]</scope>
    <source>
        <strain evidence="1 2">93-53</strain>
    </source>
</reference>
<evidence type="ECO:0000313" key="1">
    <source>
        <dbReference type="EMBL" id="KZT13285.1"/>
    </source>
</evidence>